<evidence type="ECO:0000256" key="1">
    <source>
        <dbReference type="SAM" id="MobiDB-lite"/>
    </source>
</evidence>
<feature type="compositionally biased region" description="Acidic residues" evidence="1">
    <location>
        <begin position="36"/>
        <end position="87"/>
    </location>
</feature>
<organism evidence="2 3">
    <name type="scientific">Pichia kudriavzevii</name>
    <name type="common">Yeast</name>
    <name type="synonym">Issatchenkia orientalis</name>
    <dbReference type="NCBI Taxonomy" id="4909"/>
    <lineage>
        <taxon>Eukaryota</taxon>
        <taxon>Fungi</taxon>
        <taxon>Dikarya</taxon>
        <taxon>Ascomycota</taxon>
        <taxon>Saccharomycotina</taxon>
        <taxon>Pichiomycetes</taxon>
        <taxon>Pichiales</taxon>
        <taxon>Pichiaceae</taxon>
        <taxon>Pichia</taxon>
    </lineage>
</organism>
<comment type="caution">
    <text evidence="2">The sequence shown here is derived from an EMBL/GenBank/DDBJ whole genome shotgun (WGS) entry which is preliminary data.</text>
</comment>
<dbReference type="HOGENOM" id="CLU_1590351_0_0_1"/>
<dbReference type="EMBL" id="JQFK01000448">
    <property type="protein sequence ID" value="KGK35654.1"/>
    <property type="molecule type" value="Genomic_DNA"/>
</dbReference>
<accession>A0A099NUH7</accession>
<evidence type="ECO:0000313" key="2">
    <source>
        <dbReference type="EMBL" id="KGK35654.1"/>
    </source>
</evidence>
<dbReference type="Proteomes" id="UP000029867">
    <property type="component" value="Unassembled WGS sequence"/>
</dbReference>
<feature type="region of interest" description="Disordered" evidence="1">
    <location>
        <begin position="36"/>
        <end position="92"/>
    </location>
</feature>
<name>A0A099NUH7_PICKU</name>
<protein>
    <submittedName>
        <fullName evidence="2">Uncharacterized protein</fullName>
    </submittedName>
</protein>
<dbReference type="VEuPathDB" id="FungiDB:C5L36_0A07310"/>
<evidence type="ECO:0000313" key="3">
    <source>
        <dbReference type="Proteomes" id="UP000029867"/>
    </source>
</evidence>
<reference evidence="3" key="1">
    <citation type="journal article" date="2014" name="Microb. Cell Fact.">
        <title>Exploiting Issatchenkia orientalis SD108 for succinic acid production.</title>
        <authorList>
            <person name="Xiao H."/>
            <person name="Shao Z."/>
            <person name="Jiang Y."/>
            <person name="Dole S."/>
            <person name="Zhao H."/>
        </authorList>
    </citation>
    <scope>NUCLEOTIDE SEQUENCE [LARGE SCALE GENOMIC DNA]</scope>
    <source>
        <strain evidence="3">SD108</strain>
    </source>
</reference>
<dbReference type="AlphaFoldDB" id="A0A099NUH7"/>
<feature type="non-terminal residue" evidence="2">
    <location>
        <position position="168"/>
    </location>
</feature>
<gene>
    <name evidence="2" type="ORF">JL09_g5196</name>
</gene>
<sequence>MSLNTGKDSLDSNKQETTSHILFEGKFLDQMAVEDGDVNDDANGDANDDANDDVNDDANGDVNDDANDDVNDDANDNVNDDANDNVNDDANGDRYGNGELLTRNPFYFFEGKDSLLLIPALIANAACAVTDIGSTILINKLFTYLTNFQLGKYSSPVDFVGDITLPSF</sequence>
<proteinExistence type="predicted"/>